<dbReference type="InterPro" id="IPR052800">
    <property type="entry name" value="DNA_Repair_Helicase_ZGRF1"/>
</dbReference>
<sequence>MHLLRRGTLNSTVDTEGRRWRVTYTKHLKQKRKVYHDGFLQLNASRDKVRLYDECENLIDSKFLGKAESVECGKSFTMDSHLVDIADPIDHHPNPTPTSLQQRDSNKRSSSHRKPLHKISNLMQSNTRVAGKKAEPDISDTPSSNSTLPHSLLEEWSVLYTTQLTQKAKKYHDGKLRLSQLGSHAKQVRLYDENERLLESKVLGKDDIIVSGQTLIMQGHLVDIGLSRCQVGEENNSVSSFRKPFQKPTSTIHSVIDARKGEASVEPTAPGSNSILEEWSVLYTSQLNRKAKTYHDGILQVSGAVGSLTKQITLTSEDGQILGSRYLKSRECIDSGSECELPGYLVQVSDLRVRQQGCAVSNQRSHCDQFMNSKILMKRIPASADGETKKEQVKYLKTQTSNSTAMDKSTSNKCMCCST</sequence>
<evidence type="ECO:0000259" key="2">
    <source>
        <dbReference type="Pfam" id="PF10382"/>
    </source>
</evidence>
<dbReference type="Proteomes" id="UP001140206">
    <property type="component" value="Chromosome 4"/>
</dbReference>
<dbReference type="PANTHER" id="PTHR28535:SF1">
    <property type="entry name" value="PROTEIN ZGRF1"/>
    <property type="match status" value="1"/>
</dbReference>
<feature type="region of interest" description="Disordered" evidence="1">
    <location>
        <begin position="86"/>
        <end position="147"/>
    </location>
</feature>
<evidence type="ECO:0000313" key="3">
    <source>
        <dbReference type="EMBL" id="KAJ4757539.1"/>
    </source>
</evidence>
<evidence type="ECO:0000256" key="1">
    <source>
        <dbReference type="SAM" id="MobiDB-lite"/>
    </source>
</evidence>
<dbReference type="InterPro" id="IPR018838">
    <property type="entry name" value="ZGRF1-like_N"/>
</dbReference>
<feature type="domain" description="5'-3' DNA helicase ZGRF1-like N-terminal" evidence="2">
    <location>
        <begin position="277"/>
        <end position="353"/>
    </location>
</feature>
<reference evidence="3" key="1">
    <citation type="submission" date="2022-08" db="EMBL/GenBank/DDBJ databases">
        <authorList>
            <person name="Marques A."/>
        </authorList>
    </citation>
    <scope>NUCLEOTIDE SEQUENCE</scope>
    <source>
        <strain evidence="3">RhyPub2mFocal</strain>
        <tissue evidence="3">Leaves</tissue>
    </source>
</reference>
<proteinExistence type="predicted"/>
<dbReference type="GO" id="GO:0035861">
    <property type="term" value="C:site of double-strand break"/>
    <property type="evidence" value="ECO:0007669"/>
    <property type="project" value="TreeGrafter"/>
</dbReference>
<organism evidence="3 4">
    <name type="scientific">Rhynchospora pubera</name>
    <dbReference type="NCBI Taxonomy" id="906938"/>
    <lineage>
        <taxon>Eukaryota</taxon>
        <taxon>Viridiplantae</taxon>
        <taxon>Streptophyta</taxon>
        <taxon>Embryophyta</taxon>
        <taxon>Tracheophyta</taxon>
        <taxon>Spermatophyta</taxon>
        <taxon>Magnoliopsida</taxon>
        <taxon>Liliopsida</taxon>
        <taxon>Poales</taxon>
        <taxon>Cyperaceae</taxon>
        <taxon>Cyperoideae</taxon>
        <taxon>Rhynchosporeae</taxon>
        <taxon>Rhynchospora</taxon>
    </lineage>
</organism>
<accession>A0AAV8CS22</accession>
<dbReference type="GO" id="GO:0006302">
    <property type="term" value="P:double-strand break repair"/>
    <property type="evidence" value="ECO:0007669"/>
    <property type="project" value="TreeGrafter"/>
</dbReference>
<keyword evidence="4" id="KW-1185">Reference proteome</keyword>
<protein>
    <submittedName>
        <fullName evidence="3">DUF2439 family protein</fullName>
    </submittedName>
</protein>
<feature type="domain" description="5'-3' DNA helicase ZGRF1-like N-terminal" evidence="2">
    <location>
        <begin position="19"/>
        <end position="89"/>
    </location>
</feature>
<dbReference type="PANTHER" id="PTHR28535">
    <property type="entry name" value="ZINC FINGER GRF-TYPE CONTAINING 1"/>
    <property type="match status" value="1"/>
</dbReference>
<dbReference type="GO" id="GO:0005634">
    <property type="term" value="C:nucleus"/>
    <property type="evidence" value="ECO:0007669"/>
    <property type="project" value="TreeGrafter"/>
</dbReference>
<comment type="caution">
    <text evidence="3">The sequence shown here is derived from an EMBL/GenBank/DDBJ whole genome shotgun (WGS) entry which is preliminary data.</text>
</comment>
<evidence type="ECO:0000313" key="4">
    <source>
        <dbReference type="Proteomes" id="UP001140206"/>
    </source>
</evidence>
<gene>
    <name evidence="3" type="ORF">LUZ62_067914</name>
</gene>
<dbReference type="AlphaFoldDB" id="A0AAV8CS22"/>
<dbReference type="Pfam" id="PF10382">
    <property type="entry name" value="ZGRF1-like_N"/>
    <property type="match status" value="3"/>
</dbReference>
<name>A0AAV8CS22_9POAL</name>
<feature type="domain" description="5'-3' DNA helicase ZGRF1-like N-terminal" evidence="2">
    <location>
        <begin position="154"/>
        <end position="225"/>
    </location>
</feature>
<dbReference type="EMBL" id="JAMFTS010000004">
    <property type="protein sequence ID" value="KAJ4757539.1"/>
    <property type="molecule type" value="Genomic_DNA"/>
</dbReference>